<organism evidence="3 4">
    <name type="scientific">Microbacterium profundi</name>
    <dbReference type="NCBI Taxonomy" id="450380"/>
    <lineage>
        <taxon>Bacteria</taxon>
        <taxon>Bacillati</taxon>
        <taxon>Actinomycetota</taxon>
        <taxon>Actinomycetes</taxon>
        <taxon>Micrococcales</taxon>
        <taxon>Microbacteriaceae</taxon>
        <taxon>Microbacterium</taxon>
    </lineage>
</organism>
<dbReference type="Gene3D" id="3.30.2400.10">
    <property type="entry name" value="Major capsid protein gp5"/>
    <property type="match status" value="1"/>
</dbReference>
<keyword evidence="1" id="KW-0472">Membrane</keyword>
<evidence type="ECO:0000259" key="2">
    <source>
        <dbReference type="PROSITE" id="PS51782"/>
    </source>
</evidence>
<gene>
    <name evidence="3" type="ORF">AB0301_05745</name>
</gene>
<keyword evidence="4" id="KW-1185">Reference proteome</keyword>
<feature type="domain" description="LysM" evidence="2">
    <location>
        <begin position="265"/>
        <end position="309"/>
    </location>
</feature>
<reference evidence="3 4" key="1">
    <citation type="submission" date="2024-06" db="EMBL/GenBank/DDBJ databases">
        <title>The Natural Products Discovery Center: Release of the First 8490 Sequenced Strains for Exploring Actinobacteria Biosynthetic Diversity.</title>
        <authorList>
            <person name="Kalkreuter E."/>
            <person name="Kautsar S.A."/>
            <person name="Yang D."/>
            <person name="Bader C.D."/>
            <person name="Teijaro C.N."/>
            <person name="Fluegel L."/>
            <person name="Davis C.M."/>
            <person name="Simpson J.R."/>
            <person name="Lauterbach L."/>
            <person name="Steele A.D."/>
            <person name="Gui C."/>
            <person name="Meng S."/>
            <person name="Li G."/>
            <person name="Viehrig K."/>
            <person name="Ye F."/>
            <person name="Su P."/>
            <person name="Kiefer A.F."/>
            <person name="Nichols A."/>
            <person name="Cepeda A.J."/>
            <person name="Yan W."/>
            <person name="Fan B."/>
            <person name="Jiang Y."/>
            <person name="Adhikari A."/>
            <person name="Zheng C.-J."/>
            <person name="Schuster L."/>
            <person name="Cowan T.M."/>
            <person name="Smanski M.J."/>
            <person name="Chevrette M.G."/>
            <person name="De Carvalho L.P.S."/>
            <person name="Shen B."/>
        </authorList>
    </citation>
    <scope>NUCLEOTIDE SEQUENCE [LARGE SCALE GENOMIC DNA]</scope>
    <source>
        <strain evidence="3 4">NPDC077434</strain>
    </source>
</reference>
<comment type="caution">
    <text evidence="3">The sequence shown here is derived from an EMBL/GenBank/DDBJ whole genome shotgun (WGS) entry which is preliminary data.</text>
</comment>
<evidence type="ECO:0000256" key="1">
    <source>
        <dbReference type="SAM" id="Phobius"/>
    </source>
</evidence>
<name>A0ABV3LGT5_9MICO</name>
<accession>A0ABV3LGT5</accession>
<dbReference type="RefSeq" id="WP_033105079.1">
    <property type="nucleotide sequence ID" value="NZ_JAJVKR010000006.1"/>
</dbReference>
<sequence>MRTTEVRGVARPDDDGYTFGQVDDTFRVYANKIEDLVWRYLDDFADLTDILQVRLREDTLAAIEADVLSGDGLEDRFTGVLETSGVQVHAFTGDLLGQERELTGWALNPLDLMALEALRENGDDELVFDSTCLWHLRGFGAKLRRMNRSQKVAVTVCVLVVAGLAAVAAPAVASVASDIGGWALFNQPAADAPADASDAPADAAAVPADEPVASPAPIPDRTHGDCALLYYPTGPSSIPRLDAPIDNGPREFAIGEVGLVDGIPTTYTVAPGDAIQGIGARFCVFGTGLFYLNEVHLQGTIQPGDVLRLRP</sequence>
<dbReference type="SUPFAM" id="SSF56563">
    <property type="entry name" value="Major capsid protein gp5"/>
    <property type="match status" value="1"/>
</dbReference>
<dbReference type="EMBL" id="JBFBMH010000005">
    <property type="protein sequence ID" value="MEW1974572.1"/>
    <property type="molecule type" value="Genomic_DNA"/>
</dbReference>
<feature type="transmembrane region" description="Helical" evidence="1">
    <location>
        <begin position="152"/>
        <end position="173"/>
    </location>
</feature>
<dbReference type="Proteomes" id="UP001553715">
    <property type="component" value="Unassembled WGS sequence"/>
</dbReference>
<protein>
    <recommendedName>
        <fullName evidence="2">LysM domain-containing protein</fullName>
    </recommendedName>
</protein>
<proteinExistence type="predicted"/>
<evidence type="ECO:0000313" key="4">
    <source>
        <dbReference type="Proteomes" id="UP001553715"/>
    </source>
</evidence>
<keyword evidence="1" id="KW-1133">Transmembrane helix</keyword>
<dbReference type="PROSITE" id="PS51782">
    <property type="entry name" value="LYSM"/>
    <property type="match status" value="1"/>
</dbReference>
<evidence type="ECO:0000313" key="3">
    <source>
        <dbReference type="EMBL" id="MEW1974572.1"/>
    </source>
</evidence>
<keyword evidence="1" id="KW-0812">Transmembrane</keyword>
<dbReference type="InterPro" id="IPR018392">
    <property type="entry name" value="LysM"/>
</dbReference>